<organism evidence="1 2">
    <name type="scientific">Aeromonas caviae</name>
    <name type="common">Aeromonas punctata</name>
    <dbReference type="NCBI Taxonomy" id="648"/>
    <lineage>
        <taxon>Bacteria</taxon>
        <taxon>Pseudomonadati</taxon>
        <taxon>Pseudomonadota</taxon>
        <taxon>Gammaproteobacteria</taxon>
        <taxon>Aeromonadales</taxon>
        <taxon>Aeromonadaceae</taxon>
        <taxon>Aeromonas</taxon>
    </lineage>
</organism>
<reference evidence="1" key="1">
    <citation type="submission" date="2022-09" db="EMBL/GenBank/DDBJ databases">
        <title>Intensive care unit water sources are persistently colonized with multi-drug resistant bacteria and are the site of extensive horizontal gene transfer of antibiotic resistance genes.</title>
        <authorList>
            <person name="Diorio-Toth L."/>
        </authorList>
    </citation>
    <scope>NUCLEOTIDE SEQUENCE</scope>
    <source>
        <strain evidence="1">GD03710</strain>
    </source>
</reference>
<dbReference type="PROSITE" id="PS50932">
    <property type="entry name" value="HTH_LACI_2"/>
    <property type="match status" value="1"/>
</dbReference>
<dbReference type="SUPFAM" id="SSF47413">
    <property type="entry name" value="lambda repressor-like DNA-binding domains"/>
    <property type="match status" value="1"/>
</dbReference>
<dbReference type="SMART" id="SM00354">
    <property type="entry name" value="HTH_LACI"/>
    <property type="match status" value="1"/>
</dbReference>
<dbReference type="InterPro" id="IPR046335">
    <property type="entry name" value="LacI/GalR-like_sensor"/>
</dbReference>
<dbReference type="InterPro" id="IPR010982">
    <property type="entry name" value="Lambda_DNA-bd_dom_sf"/>
</dbReference>
<dbReference type="CDD" id="cd01392">
    <property type="entry name" value="HTH_LacI"/>
    <property type="match status" value="1"/>
</dbReference>
<dbReference type="RefSeq" id="WP_041211752.1">
    <property type="nucleotide sequence ID" value="NZ_AP022110.1"/>
</dbReference>
<gene>
    <name evidence="1" type="ORF">N5I20_05515</name>
</gene>
<dbReference type="PANTHER" id="PTHR30146">
    <property type="entry name" value="LACI-RELATED TRANSCRIPTIONAL REPRESSOR"/>
    <property type="match status" value="1"/>
</dbReference>
<comment type="caution">
    <text evidence="1">The sequence shown here is derived from an EMBL/GenBank/DDBJ whole genome shotgun (WGS) entry which is preliminary data.</text>
</comment>
<protein>
    <submittedName>
        <fullName evidence="1">LacI family transcriptional regulator</fullName>
    </submittedName>
</protein>
<dbReference type="Gene3D" id="3.40.50.2300">
    <property type="match status" value="2"/>
</dbReference>
<dbReference type="Proteomes" id="UP001161704">
    <property type="component" value="Unassembled WGS sequence"/>
</dbReference>
<accession>A0A443WGB2</accession>
<dbReference type="GO" id="GO:0000976">
    <property type="term" value="F:transcription cis-regulatory region binding"/>
    <property type="evidence" value="ECO:0007669"/>
    <property type="project" value="TreeGrafter"/>
</dbReference>
<dbReference type="EMBL" id="JAOCIZ010000015">
    <property type="protein sequence ID" value="MDH1504511.1"/>
    <property type="molecule type" value="Genomic_DNA"/>
</dbReference>
<dbReference type="GO" id="GO:0003700">
    <property type="term" value="F:DNA-binding transcription factor activity"/>
    <property type="evidence" value="ECO:0007669"/>
    <property type="project" value="TreeGrafter"/>
</dbReference>
<dbReference type="Gene3D" id="1.10.260.40">
    <property type="entry name" value="lambda repressor-like DNA-binding domains"/>
    <property type="match status" value="1"/>
</dbReference>
<dbReference type="Pfam" id="PF13377">
    <property type="entry name" value="Peripla_BP_3"/>
    <property type="match status" value="1"/>
</dbReference>
<proteinExistence type="predicted"/>
<evidence type="ECO:0000313" key="1">
    <source>
        <dbReference type="EMBL" id="MDH1504511.1"/>
    </source>
</evidence>
<dbReference type="InterPro" id="IPR000843">
    <property type="entry name" value="HTH_LacI"/>
</dbReference>
<dbReference type="InterPro" id="IPR028082">
    <property type="entry name" value="Peripla_BP_I"/>
</dbReference>
<dbReference type="PANTHER" id="PTHR30146:SF109">
    <property type="entry name" value="HTH-TYPE TRANSCRIPTIONAL REGULATOR GALS"/>
    <property type="match status" value="1"/>
</dbReference>
<evidence type="ECO:0000313" key="2">
    <source>
        <dbReference type="Proteomes" id="UP001161704"/>
    </source>
</evidence>
<dbReference type="Pfam" id="PF00356">
    <property type="entry name" value="LacI"/>
    <property type="match status" value="1"/>
</dbReference>
<dbReference type="SUPFAM" id="SSF53822">
    <property type="entry name" value="Periplasmic binding protein-like I"/>
    <property type="match status" value="1"/>
</dbReference>
<sequence length="320" mass="34588">MANITDVSRLANVSKATVSRVLSGSRGVREESRLAVLQAAEQLNFRPNATARSLATQATDCVGIILSSQLGNRLASMLPLLEGALTKAGKSMLVRFADEAEQQQRAVDELLGGRCDGVLVLGAKQSLAPDERLIQLDGVSDSDNLNLCYDLTFATESACRFLLGKGHRQLVLMLDDKLSPAGKSAITGYQQALQQQSLPYNGQLVIDGADNQQALLGLLNRYLPFTALVVQQDAQAADAMRLLREFNLHVPQDVSVISLEGATLASQLTPPLTCIEYPSERLAQESVRVLLAQLAQGLRPADEPQKFQGRLVVRESVLAR</sequence>
<dbReference type="AlphaFoldDB" id="A0A443WGB2"/>
<name>A0A443WGB2_AERCA</name>